<dbReference type="EMBL" id="PXOH01000077">
    <property type="protein sequence ID" value="PSF28186.1"/>
    <property type="molecule type" value="Genomic_DNA"/>
</dbReference>
<proteinExistence type="predicted"/>
<accession>A0A2T1LQM6</accession>
<evidence type="ECO:0000313" key="1">
    <source>
        <dbReference type="EMBL" id="PSF28186.1"/>
    </source>
</evidence>
<evidence type="ECO:0000313" key="2">
    <source>
        <dbReference type="Proteomes" id="UP000239001"/>
    </source>
</evidence>
<gene>
    <name evidence="1" type="ORF">C7H19_24750</name>
</gene>
<comment type="caution">
    <text evidence="1">The sequence shown here is derived from an EMBL/GenBank/DDBJ whole genome shotgun (WGS) entry which is preliminary data.</text>
</comment>
<reference evidence="1 2" key="1">
    <citation type="submission" date="2018-03" db="EMBL/GenBank/DDBJ databases">
        <title>The ancient ancestry and fast evolution of plastids.</title>
        <authorList>
            <person name="Moore K.R."/>
            <person name="Magnabosco C."/>
            <person name="Momper L."/>
            <person name="Gold D.A."/>
            <person name="Bosak T."/>
            <person name="Fournier G.P."/>
        </authorList>
    </citation>
    <scope>NUCLEOTIDE SEQUENCE [LARGE SCALE GENOMIC DNA]</scope>
    <source>
        <strain evidence="1 2">CCALA 016</strain>
    </source>
</reference>
<sequence>MLVVFTAVLLPILHNLTSSPQMIALENKQSVRLTQTSKGFTNGIGPVKVGMTIGEASRVAGVKLSQKSSGGEPSCLYYEPQAGLSGVDFMVTDGRISRIDITNPQITK</sequence>
<name>A0A2T1LQM6_9CHRO</name>
<organism evidence="1 2">
    <name type="scientific">Aphanothece hegewaldii CCALA 016</name>
    <dbReference type="NCBI Taxonomy" id="2107694"/>
    <lineage>
        <taxon>Bacteria</taxon>
        <taxon>Bacillati</taxon>
        <taxon>Cyanobacteriota</taxon>
        <taxon>Cyanophyceae</taxon>
        <taxon>Oscillatoriophycideae</taxon>
        <taxon>Chroococcales</taxon>
        <taxon>Aphanothecaceae</taxon>
        <taxon>Aphanothece</taxon>
    </lineage>
</organism>
<dbReference type="Proteomes" id="UP000239001">
    <property type="component" value="Unassembled WGS sequence"/>
</dbReference>
<protein>
    <submittedName>
        <fullName evidence="1">Uncharacterized protein</fullName>
    </submittedName>
</protein>
<keyword evidence="2" id="KW-1185">Reference proteome</keyword>
<dbReference type="AlphaFoldDB" id="A0A2T1LQM6"/>
<reference evidence="1 2" key="2">
    <citation type="submission" date="2018-03" db="EMBL/GenBank/DDBJ databases">
        <authorList>
            <person name="Keele B.F."/>
        </authorList>
    </citation>
    <scope>NUCLEOTIDE SEQUENCE [LARGE SCALE GENOMIC DNA]</scope>
    <source>
        <strain evidence="1 2">CCALA 016</strain>
    </source>
</reference>